<dbReference type="InterPro" id="IPR051320">
    <property type="entry name" value="Viral_Replic_Matur_Polypro"/>
</dbReference>
<dbReference type="SUPFAM" id="SSF56672">
    <property type="entry name" value="DNA/RNA polymerases"/>
    <property type="match status" value="1"/>
</dbReference>
<dbReference type="STRING" id="69293.ENSGACP00000002903"/>
<dbReference type="PANTHER" id="PTHR33064">
    <property type="entry name" value="POL PROTEIN"/>
    <property type="match status" value="1"/>
</dbReference>
<dbReference type="Gene3D" id="3.10.20.370">
    <property type="match status" value="1"/>
</dbReference>
<reference evidence="1" key="1">
    <citation type="submission" date="2006-01" db="EMBL/GenBank/DDBJ databases">
        <authorList>
            <person name="Lindblad-Toh K."/>
            <person name="Mauceli E."/>
            <person name="Grabherr M."/>
            <person name="Chang J.L."/>
            <person name="Lander E.S."/>
        </authorList>
    </citation>
    <scope>NUCLEOTIDE SEQUENCE [LARGE SCALE GENOMIC DNA]</scope>
</reference>
<dbReference type="OMA" id="EMTHAPR"/>
<dbReference type="InterPro" id="IPR043502">
    <property type="entry name" value="DNA/RNA_pol_sf"/>
</dbReference>
<organism evidence="1">
    <name type="scientific">Gasterosteus aculeatus</name>
    <name type="common">Three-spined stickleback</name>
    <dbReference type="NCBI Taxonomy" id="69293"/>
    <lineage>
        <taxon>Eukaryota</taxon>
        <taxon>Metazoa</taxon>
        <taxon>Chordata</taxon>
        <taxon>Craniata</taxon>
        <taxon>Vertebrata</taxon>
        <taxon>Euteleostomi</taxon>
        <taxon>Actinopterygii</taxon>
        <taxon>Neopterygii</taxon>
        <taxon>Teleostei</taxon>
        <taxon>Neoteleostei</taxon>
        <taxon>Acanthomorphata</taxon>
        <taxon>Eupercaria</taxon>
        <taxon>Perciformes</taxon>
        <taxon>Cottioidei</taxon>
        <taxon>Gasterosteales</taxon>
        <taxon>Gasterosteidae</taxon>
        <taxon>Gasterosteus</taxon>
    </lineage>
</organism>
<proteinExistence type="predicted"/>
<dbReference type="AlphaFoldDB" id="G3NC54"/>
<name>G3NC54_GASAC</name>
<evidence type="ECO:0000313" key="1">
    <source>
        <dbReference type="Ensembl" id="ENSGACP00000002903.1"/>
    </source>
</evidence>
<protein>
    <recommendedName>
        <fullName evidence="2">Reverse transcriptase/retrotransposon-derived protein RNase H-like domain-containing protein</fullName>
    </recommendedName>
</protein>
<dbReference type="PANTHER" id="PTHR33064:SF37">
    <property type="entry name" value="RIBONUCLEASE H"/>
    <property type="match status" value="1"/>
</dbReference>
<dbReference type="InParanoid" id="G3NC54"/>
<sequence>LFRTVHGKQLTARCKITWTPEATKAFVELNRSIENTLGLPNPNKPLVQFVDQRGGYATSVLCQKHGDKRRPVAFSSSTKLDPVAAGLPLCLRAVAAAEKAVTASRDLVGYSDLMVPHALAHILHTQKTSHLSAQRWLRCHTTLLKMPNVTVKHCSSLNPASLLPTQKDGDNTETFHDCVQI</sequence>
<evidence type="ECO:0008006" key="2">
    <source>
        <dbReference type="Google" id="ProtNLM"/>
    </source>
</evidence>
<reference evidence="1" key="2">
    <citation type="submission" date="2024-04" db="UniProtKB">
        <authorList>
            <consortium name="Ensembl"/>
        </authorList>
    </citation>
    <scope>IDENTIFICATION</scope>
</reference>
<dbReference type="eggNOG" id="KOG0017">
    <property type="taxonomic scope" value="Eukaryota"/>
</dbReference>
<dbReference type="Ensembl" id="ENSGACT00000002913.1">
    <property type="protein sequence ID" value="ENSGACP00000002903.1"/>
    <property type="gene ID" value="ENSGACG00000002235.1"/>
</dbReference>
<accession>G3NC54</accession>